<reference evidence="2" key="1">
    <citation type="submission" date="2021-01" db="EMBL/GenBank/DDBJ databases">
        <authorList>
            <person name="Kaushik A."/>
        </authorList>
    </citation>
    <scope>NUCLEOTIDE SEQUENCE</scope>
    <source>
        <strain evidence="2">Type strain: AG8-Rh-89/</strain>
    </source>
</reference>
<name>A0A8H2WV98_9AGAM</name>
<dbReference type="AlphaFoldDB" id="A0A8H2WV98"/>
<feature type="compositionally biased region" description="Polar residues" evidence="1">
    <location>
        <begin position="441"/>
        <end position="454"/>
    </location>
</feature>
<proteinExistence type="predicted"/>
<evidence type="ECO:0000313" key="3">
    <source>
        <dbReference type="Proteomes" id="UP000663850"/>
    </source>
</evidence>
<comment type="caution">
    <text evidence="2">The sequence shown here is derived from an EMBL/GenBank/DDBJ whole genome shotgun (WGS) entry which is preliminary data.</text>
</comment>
<evidence type="ECO:0000313" key="2">
    <source>
        <dbReference type="EMBL" id="CAE6410093.1"/>
    </source>
</evidence>
<sequence>MAALIALGGDNAYIPMRAGPPQPVGPGASYFPVSAATPLALTADAHPSGYSIRIKLDNPHPNNPFRTSELISGQLKIYAKPDVKLLAVPRLSVRVFFESRTLFAGLRPKQSGAVNQKIQKMKSTAAQDYESVMMHEVHRGVVPPGNLTLSWDPQSRLDAALEPGCEHSELSLPFSFTIPRRMAVTEYNKYSGAPRNLCPVQRCPPPTFRDSSVGSVQWVVEAVMDLVPNAQGEKDEMMLLQSTDQQVLTRLVFPVMPGPEETRPLRNEPLFGNDMEREMFGSRRLRESEVDSKKKTLVARGGNWEVYAKEISVLEKYNVWSEVYVNSGAQLSTDALVFPLILSLKHTGARPSSLPSFLRSSNPKAMHLIRAMVTFRCTTSTRGGKEVKPHIRNVVIRKHELRYDSGSTTPGVVVPSGDAAPLEVDLSFDAQSQEETDLASGKQSSVPARNLTPSFRTPNIELEYHMMISLLFEGDKTERIATRFPVQVVPGNTENQLTPFQDMLPEYTAGYTE</sequence>
<protein>
    <submittedName>
        <fullName evidence="2">Uncharacterized protein</fullName>
    </submittedName>
</protein>
<dbReference type="EMBL" id="CAJMWZ010000053">
    <property type="protein sequence ID" value="CAE6410093.1"/>
    <property type="molecule type" value="Genomic_DNA"/>
</dbReference>
<gene>
    <name evidence="2" type="ORF">RDB_LOCUS570</name>
</gene>
<dbReference type="Proteomes" id="UP000663850">
    <property type="component" value="Unassembled WGS sequence"/>
</dbReference>
<organism evidence="2 3">
    <name type="scientific">Rhizoctonia solani</name>
    <dbReference type="NCBI Taxonomy" id="456999"/>
    <lineage>
        <taxon>Eukaryota</taxon>
        <taxon>Fungi</taxon>
        <taxon>Dikarya</taxon>
        <taxon>Basidiomycota</taxon>
        <taxon>Agaricomycotina</taxon>
        <taxon>Agaricomycetes</taxon>
        <taxon>Cantharellales</taxon>
        <taxon>Ceratobasidiaceae</taxon>
        <taxon>Rhizoctonia</taxon>
    </lineage>
</organism>
<feature type="region of interest" description="Disordered" evidence="1">
    <location>
        <begin position="435"/>
        <end position="454"/>
    </location>
</feature>
<accession>A0A8H2WV98</accession>
<evidence type="ECO:0000256" key="1">
    <source>
        <dbReference type="SAM" id="MobiDB-lite"/>
    </source>
</evidence>